<feature type="domain" description="DUF2179" evidence="7">
    <location>
        <begin position="361"/>
        <end position="415"/>
    </location>
</feature>
<evidence type="ECO:0000256" key="5">
    <source>
        <dbReference type="ARBA" id="ARBA00023136"/>
    </source>
</evidence>
<dbReference type="InterPro" id="IPR051461">
    <property type="entry name" value="UPF0750_membrane"/>
</dbReference>
<accession>H6N5X0</accession>
<dbReference type="STRING" id="1111676.MHC_00095"/>
<dbReference type="KEGG" id="mhe:MHC_00095"/>
<evidence type="ECO:0000256" key="1">
    <source>
        <dbReference type="ARBA" id="ARBA00004651"/>
    </source>
</evidence>
<dbReference type="InterPro" id="IPR019264">
    <property type="entry name" value="DUF2179"/>
</dbReference>
<feature type="transmembrane region" description="Helical" evidence="6">
    <location>
        <begin position="137"/>
        <end position="158"/>
    </location>
</feature>
<gene>
    <name evidence="8" type="ordered locus">MHC_00095</name>
</gene>
<feature type="transmembrane region" description="Helical" evidence="6">
    <location>
        <begin position="52"/>
        <end position="73"/>
    </location>
</feature>
<dbReference type="Proteomes" id="UP000009135">
    <property type="component" value="Chromosome"/>
</dbReference>
<dbReference type="GO" id="GO:0005886">
    <property type="term" value="C:plasma membrane"/>
    <property type="evidence" value="ECO:0007669"/>
    <property type="project" value="UniProtKB-SubCell"/>
</dbReference>
<organism evidence="8 9">
    <name type="scientific">Mycoplasma haemocanis (strain Illinois)</name>
    <dbReference type="NCBI Taxonomy" id="1111676"/>
    <lineage>
        <taxon>Bacteria</taxon>
        <taxon>Bacillati</taxon>
        <taxon>Mycoplasmatota</taxon>
        <taxon>Mollicutes</taxon>
        <taxon>Mycoplasmataceae</taxon>
        <taxon>Mycoplasma</taxon>
    </lineage>
</organism>
<dbReference type="EMBL" id="CP003199">
    <property type="protein sequence ID" value="AEW44885.2"/>
    <property type="molecule type" value="Genomic_DNA"/>
</dbReference>
<keyword evidence="3 6" id="KW-0812">Transmembrane</keyword>
<evidence type="ECO:0000256" key="3">
    <source>
        <dbReference type="ARBA" id="ARBA00022692"/>
    </source>
</evidence>
<feature type="transmembrane region" description="Helical" evidence="6">
    <location>
        <begin position="262"/>
        <end position="282"/>
    </location>
</feature>
<keyword evidence="2" id="KW-1003">Cell membrane</keyword>
<dbReference type="PANTHER" id="PTHR33545:SF5">
    <property type="entry name" value="UPF0750 MEMBRANE PROTEIN YITT"/>
    <property type="match status" value="1"/>
</dbReference>
<dbReference type="HOGENOM" id="CLU_043038_0_0_14"/>
<proteinExistence type="predicted"/>
<protein>
    <recommendedName>
        <fullName evidence="7">DUF2179 domain-containing protein</fullName>
    </recommendedName>
</protein>
<dbReference type="Pfam" id="PF10035">
    <property type="entry name" value="DUF2179"/>
    <property type="match status" value="1"/>
</dbReference>
<reference evidence="8 9" key="1">
    <citation type="journal article" date="2012" name="J. Bacteriol.">
        <title>Complete genome sequence of Mycoplasma haemocanis strain Illinois.</title>
        <authorList>
            <person name="do Nascimento N.C."/>
            <person name="Guimaraes A.M."/>
            <person name="Santos A.P."/>
            <person name="Sanmiguel P.J."/>
            <person name="Messick J.B."/>
        </authorList>
    </citation>
    <scope>NUCLEOTIDE SEQUENCE [LARGE SCALE GENOMIC DNA]</scope>
    <source>
        <strain evidence="8 9">Illinois</strain>
    </source>
</reference>
<evidence type="ECO:0000259" key="7">
    <source>
        <dbReference type="Pfam" id="PF10035"/>
    </source>
</evidence>
<dbReference type="PANTHER" id="PTHR33545">
    <property type="entry name" value="UPF0750 MEMBRANE PROTEIN YITT-RELATED"/>
    <property type="match status" value="1"/>
</dbReference>
<dbReference type="AlphaFoldDB" id="H6N5X0"/>
<feature type="transmembrane region" description="Helical" evidence="6">
    <location>
        <begin position="111"/>
        <end position="131"/>
    </location>
</feature>
<keyword evidence="5 6" id="KW-0472">Membrane</keyword>
<feature type="transmembrane region" description="Helical" evidence="6">
    <location>
        <begin position="302"/>
        <end position="322"/>
    </location>
</feature>
<feature type="transmembrane region" description="Helical" evidence="6">
    <location>
        <begin position="204"/>
        <end position="225"/>
    </location>
</feature>
<evidence type="ECO:0000313" key="9">
    <source>
        <dbReference type="Proteomes" id="UP000009135"/>
    </source>
</evidence>
<keyword evidence="9" id="KW-1185">Reference proteome</keyword>
<evidence type="ECO:0000313" key="8">
    <source>
        <dbReference type="EMBL" id="AEW44885.2"/>
    </source>
</evidence>
<name>H6N5X0_MYCHN</name>
<keyword evidence="4 6" id="KW-1133">Transmembrane helix</keyword>
<evidence type="ECO:0000256" key="4">
    <source>
        <dbReference type="ARBA" id="ARBA00022989"/>
    </source>
</evidence>
<evidence type="ECO:0000256" key="6">
    <source>
        <dbReference type="SAM" id="Phobius"/>
    </source>
</evidence>
<evidence type="ECO:0000256" key="2">
    <source>
        <dbReference type="ARBA" id="ARBA00022475"/>
    </source>
</evidence>
<sequence length="424" mass="48124">MKIGYLLEMFKDNNNSNIFRDSLLNLNPKKRVTTPLSIGATRLQFLFDIERFSCKLGIVILVAIFSGICNFFLLERTGLYSLGINSFFQATARCVSYFLKKNNIPHEAVYTFLFWGTILLFNIFLAVFGYRNIGPNFTLLSIAFISVSTITSIILSSLPTSLGLKDFYIFSDPRTFNTCLTEKKINILQWQYFFTSRQPSNNNYLLNDSSKVVLIFFYGLVFGLLNTLTSLIIYSLGGSSGGIDWIIFYFSKKRMNSTNNAFLYFGIIVTFISYIIGTYVPYADHLKTHQSCSDISLNPSTSKLLAANFVGPVFVSTMIAAFTKKILFGIFYPHLKLINVRIFTNKFLQFREVLLSSNFPHSFTIHTATGGYFLRKQMIFEVTCFALELKTLKEFAKRIDSNSLVISSPVTSLNGKLPVKSNLK</sequence>
<comment type="subcellular location">
    <subcellularLocation>
        <location evidence="1">Cell membrane</location>
        <topology evidence="1">Multi-pass membrane protein</topology>
    </subcellularLocation>
</comment>